<feature type="domain" description="P-type ATPase N-terminal" evidence="2">
    <location>
        <begin position="61"/>
        <end position="122"/>
    </location>
</feature>
<dbReference type="PANTHER" id="PTHR24092">
    <property type="entry name" value="PROBABLE PHOSPHOLIPID-TRANSPORTING ATPASE"/>
    <property type="match status" value="1"/>
</dbReference>
<keyword evidence="4" id="KW-1185">Reference proteome</keyword>
<dbReference type="GO" id="GO:0045332">
    <property type="term" value="P:phospholipid translocation"/>
    <property type="evidence" value="ECO:0007669"/>
    <property type="project" value="TreeGrafter"/>
</dbReference>
<evidence type="ECO:0000313" key="3">
    <source>
        <dbReference type="Ensembl" id="ENSLCAP00010041808.1"/>
    </source>
</evidence>
<dbReference type="GeneTree" id="ENSGT00940000156728"/>
<feature type="transmembrane region" description="Helical" evidence="1">
    <location>
        <begin position="123"/>
        <end position="139"/>
    </location>
</feature>
<sequence>MERLHWVRHRCQRLFAGDSGRGWYSAADGLPNKYSLDAHCSPHRVSGKRRTVLAHNGPHQHEYEGISKSYKGNAIRTTKYRFLTFIPMNLFQQFHRAANLYFLFLALLNWVPVVEAFQKEITMIPLVVVLTVIAIKDALEDYRRYLFDKKVNNNVAQVTTSDDKIPFYNFLN</sequence>
<evidence type="ECO:0000259" key="2">
    <source>
        <dbReference type="Pfam" id="PF16209"/>
    </source>
</evidence>
<dbReference type="InterPro" id="IPR032631">
    <property type="entry name" value="P-type_ATPase_N"/>
</dbReference>
<dbReference type="STRING" id="8187.ENSLCAP00010041808"/>
<dbReference type="InParanoid" id="A0A4W6EVR8"/>
<organism evidence="3 4">
    <name type="scientific">Lates calcarifer</name>
    <name type="common">Barramundi</name>
    <name type="synonym">Holocentrus calcarifer</name>
    <dbReference type="NCBI Taxonomy" id="8187"/>
    <lineage>
        <taxon>Eukaryota</taxon>
        <taxon>Metazoa</taxon>
        <taxon>Chordata</taxon>
        <taxon>Craniata</taxon>
        <taxon>Vertebrata</taxon>
        <taxon>Euteleostomi</taxon>
        <taxon>Actinopterygii</taxon>
        <taxon>Neopterygii</taxon>
        <taxon>Teleostei</taxon>
        <taxon>Neoteleostei</taxon>
        <taxon>Acanthomorphata</taxon>
        <taxon>Carangaria</taxon>
        <taxon>Carangaria incertae sedis</taxon>
        <taxon>Centropomidae</taxon>
        <taxon>Lates</taxon>
    </lineage>
</organism>
<dbReference type="GO" id="GO:0005886">
    <property type="term" value="C:plasma membrane"/>
    <property type="evidence" value="ECO:0007669"/>
    <property type="project" value="TreeGrafter"/>
</dbReference>
<evidence type="ECO:0000256" key="1">
    <source>
        <dbReference type="SAM" id="Phobius"/>
    </source>
</evidence>
<dbReference type="Ensembl" id="ENSLCAT00010042850.1">
    <property type="protein sequence ID" value="ENSLCAP00010041808.1"/>
    <property type="gene ID" value="ENSLCAG00010019575.1"/>
</dbReference>
<keyword evidence="1" id="KW-0472">Membrane</keyword>
<accession>A0A4W6EVR8</accession>
<dbReference type="AlphaFoldDB" id="A0A4W6EVR8"/>
<name>A0A4W6EVR8_LATCA</name>
<keyword evidence="1" id="KW-0812">Transmembrane</keyword>
<dbReference type="GO" id="GO:0140326">
    <property type="term" value="F:ATPase-coupled intramembrane lipid transporter activity"/>
    <property type="evidence" value="ECO:0007669"/>
    <property type="project" value="TreeGrafter"/>
</dbReference>
<dbReference type="SUPFAM" id="SSF81665">
    <property type="entry name" value="Calcium ATPase, transmembrane domain M"/>
    <property type="match status" value="1"/>
</dbReference>
<proteinExistence type="predicted"/>
<dbReference type="Pfam" id="PF16209">
    <property type="entry name" value="PhoLip_ATPase_N"/>
    <property type="match status" value="1"/>
</dbReference>
<keyword evidence="1" id="KW-1133">Transmembrane helix</keyword>
<dbReference type="Proteomes" id="UP000314980">
    <property type="component" value="Unassembled WGS sequence"/>
</dbReference>
<reference evidence="3" key="3">
    <citation type="submission" date="2025-09" db="UniProtKB">
        <authorList>
            <consortium name="Ensembl"/>
        </authorList>
    </citation>
    <scope>IDENTIFICATION</scope>
</reference>
<dbReference type="InterPro" id="IPR023298">
    <property type="entry name" value="ATPase_P-typ_TM_dom_sf"/>
</dbReference>
<protein>
    <recommendedName>
        <fullName evidence="2">P-type ATPase N-terminal domain-containing protein</fullName>
    </recommendedName>
</protein>
<reference evidence="4" key="1">
    <citation type="submission" date="2015-09" db="EMBL/GenBank/DDBJ databases">
        <authorList>
            <person name="Sai Rama Sridatta P."/>
        </authorList>
    </citation>
    <scope>NUCLEOTIDE SEQUENCE [LARGE SCALE GENOMIC DNA]</scope>
</reference>
<reference evidence="3" key="2">
    <citation type="submission" date="2025-08" db="UniProtKB">
        <authorList>
            <consortium name="Ensembl"/>
        </authorList>
    </citation>
    <scope>IDENTIFICATION</scope>
</reference>
<feature type="transmembrane region" description="Helical" evidence="1">
    <location>
        <begin position="98"/>
        <end position="117"/>
    </location>
</feature>
<dbReference type="PANTHER" id="PTHR24092:SF84">
    <property type="entry name" value="PHOSPHOLIPID-TRANSPORTING ATPASE VD"/>
    <property type="match status" value="1"/>
</dbReference>
<evidence type="ECO:0000313" key="4">
    <source>
        <dbReference type="Proteomes" id="UP000314980"/>
    </source>
</evidence>